<proteinExistence type="predicted"/>
<organism evidence="3 4">
    <name type="scientific">Streptomyces ruber</name>
    <dbReference type="NCBI Taxonomy" id="83378"/>
    <lineage>
        <taxon>Bacteria</taxon>
        <taxon>Bacillati</taxon>
        <taxon>Actinomycetota</taxon>
        <taxon>Actinomycetes</taxon>
        <taxon>Kitasatosporales</taxon>
        <taxon>Streptomycetaceae</taxon>
        <taxon>Streptomyces</taxon>
    </lineage>
</organism>
<feature type="signal peptide" evidence="2">
    <location>
        <begin position="1"/>
        <end position="26"/>
    </location>
</feature>
<dbReference type="RefSeq" id="WP_189220074.1">
    <property type="nucleotide sequence ID" value="NZ_BMQK01000020.1"/>
</dbReference>
<comment type="caution">
    <text evidence="3">The sequence shown here is derived from an EMBL/GenBank/DDBJ whole genome shotgun (WGS) entry which is preliminary data.</text>
</comment>
<feature type="compositionally biased region" description="Acidic residues" evidence="1">
    <location>
        <begin position="40"/>
        <end position="56"/>
    </location>
</feature>
<evidence type="ECO:0000256" key="2">
    <source>
        <dbReference type="SAM" id="SignalP"/>
    </source>
</evidence>
<dbReference type="EMBL" id="BMQK01000020">
    <property type="protein sequence ID" value="GGQ82670.1"/>
    <property type="molecule type" value="Genomic_DNA"/>
</dbReference>
<keyword evidence="4" id="KW-1185">Reference proteome</keyword>
<feature type="chain" id="PRO_5037617948" evidence="2">
    <location>
        <begin position="27"/>
        <end position="68"/>
    </location>
</feature>
<gene>
    <name evidence="3" type="ORF">GCM10010145_60360</name>
</gene>
<dbReference type="Proteomes" id="UP000620156">
    <property type="component" value="Unassembled WGS sequence"/>
</dbReference>
<reference evidence="3" key="2">
    <citation type="submission" date="2020-09" db="EMBL/GenBank/DDBJ databases">
        <authorList>
            <person name="Sun Q."/>
            <person name="Ohkuma M."/>
        </authorList>
    </citation>
    <scope>NUCLEOTIDE SEQUENCE</scope>
    <source>
        <strain evidence="3">JCM 3131</strain>
    </source>
</reference>
<name>A0A918EWK7_9ACTN</name>
<feature type="region of interest" description="Disordered" evidence="1">
    <location>
        <begin position="23"/>
        <end position="68"/>
    </location>
</feature>
<keyword evidence="2" id="KW-0732">Signal</keyword>
<protein>
    <submittedName>
        <fullName evidence="3">Uncharacterized protein</fullName>
    </submittedName>
</protein>
<evidence type="ECO:0000313" key="3">
    <source>
        <dbReference type="EMBL" id="GGQ82670.1"/>
    </source>
</evidence>
<accession>A0A918EWK7</accession>
<sequence>MRIRIALAAAAVAASAVLGSAGTALADPEDPFQSSNAAQVEDESKDEAEDAQDEDSGFASGLRESWQG</sequence>
<evidence type="ECO:0000256" key="1">
    <source>
        <dbReference type="SAM" id="MobiDB-lite"/>
    </source>
</evidence>
<evidence type="ECO:0000313" key="4">
    <source>
        <dbReference type="Proteomes" id="UP000620156"/>
    </source>
</evidence>
<dbReference type="AlphaFoldDB" id="A0A918EWK7"/>
<reference evidence="3" key="1">
    <citation type="journal article" date="2014" name="Int. J. Syst. Evol. Microbiol.">
        <title>Complete genome sequence of Corynebacterium casei LMG S-19264T (=DSM 44701T), isolated from a smear-ripened cheese.</title>
        <authorList>
            <consortium name="US DOE Joint Genome Institute (JGI-PGF)"/>
            <person name="Walter F."/>
            <person name="Albersmeier A."/>
            <person name="Kalinowski J."/>
            <person name="Ruckert C."/>
        </authorList>
    </citation>
    <scope>NUCLEOTIDE SEQUENCE</scope>
    <source>
        <strain evidence="3">JCM 3131</strain>
    </source>
</reference>